<accession>A0ABT3A8L0</accession>
<dbReference type="PANTHER" id="PTHR43335">
    <property type="entry name" value="ABC TRANSPORTER, ATP-BINDING PROTEIN"/>
    <property type="match status" value="1"/>
</dbReference>
<reference evidence="6 7" key="1">
    <citation type="submission" date="2022-10" db="EMBL/GenBank/DDBJ databases">
        <title>Aestuariibacter sp. AA17 isolated from Montipora capitata coral fragment.</title>
        <authorList>
            <person name="Emsley S.A."/>
            <person name="Pfannmuller K.M."/>
            <person name="Loughran R.M."/>
            <person name="Shlafstein M."/>
            <person name="Papke E."/>
            <person name="Saw J.H."/>
            <person name="Ushijima B."/>
            <person name="Videau P."/>
        </authorList>
    </citation>
    <scope>NUCLEOTIDE SEQUENCE [LARGE SCALE GENOMIC DNA]</scope>
    <source>
        <strain evidence="6 7">AA17</strain>
    </source>
</reference>
<dbReference type="GO" id="GO:0005524">
    <property type="term" value="F:ATP binding"/>
    <property type="evidence" value="ECO:0007669"/>
    <property type="project" value="UniProtKB-KW"/>
</dbReference>
<evidence type="ECO:0000313" key="6">
    <source>
        <dbReference type="EMBL" id="MCV2885025.1"/>
    </source>
</evidence>
<dbReference type="SUPFAM" id="SSF52540">
    <property type="entry name" value="P-loop containing nucleoside triphosphate hydrolases"/>
    <property type="match status" value="1"/>
</dbReference>
<dbReference type="Gene3D" id="3.40.50.300">
    <property type="entry name" value="P-loop containing nucleotide triphosphate hydrolases"/>
    <property type="match status" value="1"/>
</dbReference>
<dbReference type="SMART" id="SM00382">
    <property type="entry name" value="AAA"/>
    <property type="match status" value="1"/>
</dbReference>
<dbReference type="PROSITE" id="PS50893">
    <property type="entry name" value="ABC_TRANSPORTER_2"/>
    <property type="match status" value="1"/>
</dbReference>
<dbReference type="EMBL" id="JAOWKX010000004">
    <property type="protein sequence ID" value="MCV2885025.1"/>
    <property type="molecule type" value="Genomic_DNA"/>
</dbReference>
<organism evidence="6 7">
    <name type="scientific">Fluctibacter corallii</name>
    <dbReference type="NCBI Taxonomy" id="2984329"/>
    <lineage>
        <taxon>Bacteria</taxon>
        <taxon>Pseudomonadati</taxon>
        <taxon>Pseudomonadota</taxon>
        <taxon>Gammaproteobacteria</taxon>
        <taxon>Alteromonadales</taxon>
        <taxon>Alteromonadaceae</taxon>
        <taxon>Fluctibacter</taxon>
    </lineage>
</organism>
<evidence type="ECO:0000256" key="3">
    <source>
        <dbReference type="ARBA" id="ARBA00022741"/>
    </source>
</evidence>
<dbReference type="InterPro" id="IPR027417">
    <property type="entry name" value="P-loop_NTPase"/>
</dbReference>
<name>A0ABT3A8L0_9ALTE</name>
<dbReference type="Proteomes" id="UP001652504">
    <property type="component" value="Unassembled WGS sequence"/>
</dbReference>
<protein>
    <submittedName>
        <fullName evidence="6">ABC transporter ATP-binding protein</fullName>
    </submittedName>
</protein>
<dbReference type="CDD" id="cd03230">
    <property type="entry name" value="ABC_DR_subfamily_A"/>
    <property type="match status" value="1"/>
</dbReference>
<comment type="similarity">
    <text evidence="1">Belongs to the ABC transporter superfamily.</text>
</comment>
<evidence type="ECO:0000256" key="4">
    <source>
        <dbReference type="ARBA" id="ARBA00022840"/>
    </source>
</evidence>
<evidence type="ECO:0000256" key="2">
    <source>
        <dbReference type="ARBA" id="ARBA00022448"/>
    </source>
</evidence>
<keyword evidence="4 6" id="KW-0067">ATP-binding</keyword>
<keyword evidence="7" id="KW-1185">Reference proteome</keyword>
<evidence type="ECO:0000256" key="1">
    <source>
        <dbReference type="ARBA" id="ARBA00005417"/>
    </source>
</evidence>
<evidence type="ECO:0000259" key="5">
    <source>
        <dbReference type="PROSITE" id="PS50893"/>
    </source>
</evidence>
<comment type="caution">
    <text evidence="6">The sequence shown here is derived from an EMBL/GenBank/DDBJ whole genome shotgun (WGS) entry which is preliminary data.</text>
</comment>
<gene>
    <name evidence="6" type="ORF">OE749_09980</name>
</gene>
<feature type="domain" description="ABC transporter" evidence="5">
    <location>
        <begin position="2"/>
        <end position="231"/>
    </location>
</feature>
<keyword evidence="2" id="KW-0813">Transport</keyword>
<dbReference type="InterPro" id="IPR003439">
    <property type="entry name" value="ABC_transporter-like_ATP-bd"/>
</dbReference>
<dbReference type="Pfam" id="PF00005">
    <property type="entry name" value="ABC_tran"/>
    <property type="match status" value="1"/>
</dbReference>
<dbReference type="RefSeq" id="WP_263712311.1">
    <property type="nucleotide sequence ID" value="NZ_JAOWKX010000004.1"/>
</dbReference>
<evidence type="ECO:0000313" key="7">
    <source>
        <dbReference type="Proteomes" id="UP001652504"/>
    </source>
</evidence>
<sequence length="308" mass="34093">MISVKNVIKKFGDFIAVDGLSFDIKPGDVVGFLGPNGAGKSTTMKILTGFIEPTEGEVRVGNMAMDQSRKDIQTKIGYLPEGAPAYGDMTPAQFLHFIAEVRGLKGDAKHARIKEVVQQVELQDVLDKPIDNLSKGFKRRVGLAQAILHDPEILILDEPTDGLDPNQKHQVRQLIQNLSKDKIVIISTHILEEVTAVCNRVMIIADGHLRFDSTPQALLQRSRFYQAVSLHLSYSADISGLAELPGVEDMEVDMHSGKVTLFPEEGKEIVHLVNEHVQQRKLPVDMLFVEQGRLDEVFRALTLGATAR</sequence>
<keyword evidence="3" id="KW-0547">Nucleotide-binding</keyword>
<proteinExistence type="inferred from homology"/>
<dbReference type="InterPro" id="IPR003593">
    <property type="entry name" value="AAA+_ATPase"/>
</dbReference>